<dbReference type="PRINTS" id="PR00035">
    <property type="entry name" value="HTHGNTR"/>
</dbReference>
<dbReference type="InterPro" id="IPR011711">
    <property type="entry name" value="GntR_C"/>
</dbReference>
<dbReference type="CDD" id="cd07377">
    <property type="entry name" value="WHTH_GntR"/>
    <property type="match status" value="1"/>
</dbReference>
<proteinExistence type="predicted"/>
<dbReference type="Gene3D" id="1.10.10.10">
    <property type="entry name" value="Winged helix-like DNA-binding domain superfamily/Winged helix DNA-binding domain"/>
    <property type="match status" value="1"/>
</dbReference>
<keyword evidence="2" id="KW-0238">DNA-binding</keyword>
<dbReference type="SMART" id="SM00895">
    <property type="entry name" value="FCD"/>
    <property type="match status" value="1"/>
</dbReference>
<dbReference type="SUPFAM" id="SSF46785">
    <property type="entry name" value="Winged helix' DNA-binding domain"/>
    <property type="match status" value="1"/>
</dbReference>
<dbReference type="Pfam" id="PF07729">
    <property type="entry name" value="FCD"/>
    <property type="match status" value="1"/>
</dbReference>
<dbReference type="InterPro" id="IPR000524">
    <property type="entry name" value="Tscrpt_reg_HTH_GntR"/>
</dbReference>
<sequence>MPLDKIMRRTETLSHARRQSLVDFALDALREHIGAGTWPVGSRIPNEAELGNMLQIGRNTVREAIRVLSHAGVLEVRQGDGTYVRSIEDPAVVMRTISRSSLRDHFELRAMLEIEGARLAASRRSPRDLRRIESALTARSECNAADNVDAFLKCDAAFHLAIVEASRNGALIQLYRYFLGMAQEAARSAMIEHGVAEPGQPLHARLFRAIEAGDVAHAARAARAVLRPLIAAFSLVEKNVPSNNGRGRAPDAGMEAIDLR</sequence>
<dbReference type="InterPro" id="IPR036390">
    <property type="entry name" value="WH_DNA-bd_sf"/>
</dbReference>
<evidence type="ECO:0000256" key="1">
    <source>
        <dbReference type="ARBA" id="ARBA00023015"/>
    </source>
</evidence>
<dbReference type="RefSeq" id="WP_342629556.1">
    <property type="nucleotide sequence ID" value="NZ_CP152276.1"/>
</dbReference>
<evidence type="ECO:0000313" key="5">
    <source>
        <dbReference type="EMBL" id="XAE44271.1"/>
    </source>
</evidence>
<dbReference type="Gene3D" id="1.20.120.530">
    <property type="entry name" value="GntR ligand-binding domain-like"/>
    <property type="match status" value="1"/>
</dbReference>
<feature type="domain" description="HTH gntR-type" evidence="4">
    <location>
        <begin position="19"/>
        <end position="87"/>
    </location>
</feature>
<keyword evidence="3" id="KW-0804">Transcription</keyword>
<evidence type="ECO:0000256" key="2">
    <source>
        <dbReference type="ARBA" id="ARBA00023125"/>
    </source>
</evidence>
<protein>
    <submittedName>
        <fullName evidence="5">FCD domain-containing protein</fullName>
    </submittedName>
</protein>
<name>A0ABZ3D8Z2_9PROT</name>
<dbReference type="SMART" id="SM00345">
    <property type="entry name" value="HTH_GNTR"/>
    <property type="match status" value="1"/>
</dbReference>
<evidence type="ECO:0000259" key="4">
    <source>
        <dbReference type="PROSITE" id="PS50949"/>
    </source>
</evidence>
<dbReference type="PANTHER" id="PTHR43537:SF47">
    <property type="entry name" value="REGULATORY PROTEIN GNTR HTH"/>
    <property type="match status" value="1"/>
</dbReference>
<dbReference type="Proteomes" id="UP001449795">
    <property type="component" value="Chromosome"/>
</dbReference>
<keyword evidence="6" id="KW-1185">Reference proteome</keyword>
<reference evidence="5 6" key="1">
    <citation type="submission" date="2024-04" db="EMBL/GenBank/DDBJ databases">
        <title>Complete genome sequence of Nguyenibacter vanlangesis HBCM-1154, a strain capable of nitrogen fixation, IAA production, and phosphorus solubilization isolated from sugarcane soil.</title>
        <authorList>
            <person name="MY HANH P."/>
        </authorList>
    </citation>
    <scope>NUCLEOTIDE SEQUENCE [LARGE SCALE GENOMIC DNA]</scope>
    <source>
        <strain evidence="5 6">HBCM 1154</strain>
    </source>
</reference>
<organism evidence="5 6">
    <name type="scientific">Nguyenibacter vanlangensis</name>
    <dbReference type="NCBI Taxonomy" id="1216886"/>
    <lineage>
        <taxon>Bacteria</taxon>
        <taxon>Pseudomonadati</taxon>
        <taxon>Pseudomonadota</taxon>
        <taxon>Alphaproteobacteria</taxon>
        <taxon>Acetobacterales</taxon>
        <taxon>Acetobacteraceae</taxon>
        <taxon>Nguyenibacter</taxon>
    </lineage>
</organism>
<gene>
    <name evidence="5" type="ORF">AAC691_07530</name>
</gene>
<accession>A0ABZ3D8Z2</accession>
<dbReference type="Pfam" id="PF00392">
    <property type="entry name" value="GntR"/>
    <property type="match status" value="1"/>
</dbReference>
<evidence type="ECO:0000313" key="6">
    <source>
        <dbReference type="Proteomes" id="UP001449795"/>
    </source>
</evidence>
<dbReference type="PROSITE" id="PS50949">
    <property type="entry name" value="HTH_GNTR"/>
    <property type="match status" value="1"/>
</dbReference>
<dbReference type="SUPFAM" id="SSF48008">
    <property type="entry name" value="GntR ligand-binding domain-like"/>
    <property type="match status" value="1"/>
</dbReference>
<dbReference type="PANTHER" id="PTHR43537">
    <property type="entry name" value="TRANSCRIPTIONAL REGULATOR, GNTR FAMILY"/>
    <property type="match status" value="1"/>
</dbReference>
<keyword evidence="1" id="KW-0805">Transcription regulation</keyword>
<dbReference type="InterPro" id="IPR036388">
    <property type="entry name" value="WH-like_DNA-bd_sf"/>
</dbReference>
<dbReference type="InterPro" id="IPR008920">
    <property type="entry name" value="TF_FadR/GntR_C"/>
</dbReference>
<dbReference type="EMBL" id="CP152276">
    <property type="protein sequence ID" value="XAE44271.1"/>
    <property type="molecule type" value="Genomic_DNA"/>
</dbReference>
<evidence type="ECO:0000256" key="3">
    <source>
        <dbReference type="ARBA" id="ARBA00023163"/>
    </source>
</evidence>